<keyword evidence="3" id="KW-0813">Transport</keyword>
<dbReference type="InterPro" id="IPR005024">
    <property type="entry name" value="Snf7_fam"/>
</dbReference>
<evidence type="ECO:0000256" key="6">
    <source>
        <dbReference type="ARBA" id="ARBA00023136"/>
    </source>
</evidence>
<keyword evidence="9" id="KW-1185">Reference proteome</keyword>
<feature type="region of interest" description="Disordered" evidence="7">
    <location>
        <begin position="182"/>
        <end position="240"/>
    </location>
</feature>
<dbReference type="Gene3D" id="1.10.287.1060">
    <property type="entry name" value="ESAT-6-like"/>
    <property type="match status" value="1"/>
</dbReference>
<feature type="region of interest" description="Disordered" evidence="7">
    <location>
        <begin position="1"/>
        <end position="26"/>
    </location>
</feature>
<evidence type="ECO:0000256" key="1">
    <source>
        <dbReference type="ARBA" id="ARBA00004608"/>
    </source>
</evidence>
<accession>A0A830HWR7</accession>
<evidence type="ECO:0000256" key="5">
    <source>
        <dbReference type="ARBA" id="ARBA00022927"/>
    </source>
</evidence>
<evidence type="ECO:0000313" key="9">
    <source>
        <dbReference type="Proteomes" id="UP000660262"/>
    </source>
</evidence>
<dbReference type="AlphaFoldDB" id="A0A830HWR7"/>
<dbReference type="GO" id="GO:0000815">
    <property type="term" value="C:ESCRT III complex"/>
    <property type="evidence" value="ECO:0007669"/>
    <property type="project" value="TreeGrafter"/>
</dbReference>
<proteinExistence type="inferred from homology"/>
<dbReference type="PANTHER" id="PTHR22761:SF5">
    <property type="entry name" value="CHARGED MULTIVESICULAR BODY PROTEIN 6"/>
    <property type="match status" value="1"/>
</dbReference>
<name>A0A830HWR7_9CHLO</name>
<dbReference type="GO" id="GO:0032511">
    <property type="term" value="P:late endosome to vacuole transport via multivesicular body sorting pathway"/>
    <property type="evidence" value="ECO:0007669"/>
    <property type="project" value="TreeGrafter"/>
</dbReference>
<evidence type="ECO:0000256" key="7">
    <source>
        <dbReference type="SAM" id="MobiDB-lite"/>
    </source>
</evidence>
<sequence>MGAIWSCSTSPQTAPSSSPAPPSQHAVNDVDRALLSLKTTKRKLHEQAKRVEALVNREKALARSFVAEGNKQKALLALRKRKMHQTQLAQLDDWAMNVEQVLSSMAIAQDNALVFNALKSGSTALKELQAQAPLDEVERLLEDTEDARRYQAEVADAVAVALSPEEDAAATAELMALESELLETSPTEQQAKESNAEEELPSVPTTAVTANPVADLPDVPVSEPAEAKAQPQVEEPLLAQ</sequence>
<evidence type="ECO:0000256" key="4">
    <source>
        <dbReference type="ARBA" id="ARBA00022753"/>
    </source>
</evidence>
<dbReference type="GO" id="GO:0005771">
    <property type="term" value="C:multivesicular body"/>
    <property type="evidence" value="ECO:0007669"/>
    <property type="project" value="TreeGrafter"/>
</dbReference>
<dbReference type="PANTHER" id="PTHR22761">
    <property type="entry name" value="CHARGED MULTIVESICULAR BODY PROTEIN"/>
    <property type="match status" value="1"/>
</dbReference>
<keyword evidence="5" id="KW-0653">Protein transport</keyword>
<keyword evidence="4" id="KW-0967">Endosome</keyword>
<keyword evidence="6" id="KW-0472">Membrane</keyword>
<evidence type="ECO:0000313" key="8">
    <source>
        <dbReference type="EMBL" id="GHP11183.1"/>
    </source>
</evidence>
<dbReference type="OrthoDB" id="441172at2759"/>
<comment type="similarity">
    <text evidence="2">Belongs to the SNF7 family.</text>
</comment>
<dbReference type="GO" id="GO:0006900">
    <property type="term" value="P:vesicle budding from membrane"/>
    <property type="evidence" value="ECO:0007669"/>
    <property type="project" value="TreeGrafter"/>
</dbReference>
<evidence type="ECO:0000256" key="3">
    <source>
        <dbReference type="ARBA" id="ARBA00022448"/>
    </source>
</evidence>
<gene>
    <name evidence="8" type="ORF">PPROV_000991300</name>
</gene>
<comment type="caution">
    <text evidence="8">The sequence shown here is derived from an EMBL/GenBank/DDBJ whole genome shotgun (WGS) entry which is preliminary data.</text>
</comment>
<dbReference type="Proteomes" id="UP000660262">
    <property type="component" value="Unassembled WGS sequence"/>
</dbReference>
<evidence type="ECO:0008006" key="10">
    <source>
        <dbReference type="Google" id="ProtNLM"/>
    </source>
</evidence>
<feature type="compositionally biased region" description="Low complexity" evidence="7">
    <location>
        <begin position="8"/>
        <end position="17"/>
    </location>
</feature>
<evidence type="ECO:0000256" key="2">
    <source>
        <dbReference type="ARBA" id="ARBA00006190"/>
    </source>
</evidence>
<dbReference type="GO" id="GO:0015031">
    <property type="term" value="P:protein transport"/>
    <property type="evidence" value="ECO:0007669"/>
    <property type="project" value="UniProtKB-KW"/>
</dbReference>
<dbReference type="Pfam" id="PF03357">
    <property type="entry name" value="Snf7"/>
    <property type="match status" value="1"/>
</dbReference>
<organism evidence="8 9">
    <name type="scientific">Pycnococcus provasolii</name>
    <dbReference type="NCBI Taxonomy" id="41880"/>
    <lineage>
        <taxon>Eukaryota</taxon>
        <taxon>Viridiplantae</taxon>
        <taxon>Chlorophyta</taxon>
        <taxon>Pseudoscourfieldiophyceae</taxon>
        <taxon>Pseudoscourfieldiales</taxon>
        <taxon>Pycnococcaceae</taxon>
        <taxon>Pycnococcus</taxon>
    </lineage>
</organism>
<comment type="subcellular location">
    <subcellularLocation>
        <location evidence="1">Endosome membrane</location>
    </subcellularLocation>
</comment>
<dbReference type="EMBL" id="BNJQ01000033">
    <property type="protein sequence ID" value="GHP11183.1"/>
    <property type="molecule type" value="Genomic_DNA"/>
</dbReference>
<reference evidence="8" key="1">
    <citation type="submission" date="2020-10" db="EMBL/GenBank/DDBJ databases">
        <title>Unveiling of a novel bifunctional photoreceptor, Dualchrome1, isolated from a cosmopolitan green alga.</title>
        <authorList>
            <person name="Suzuki S."/>
            <person name="Kawachi M."/>
        </authorList>
    </citation>
    <scope>NUCLEOTIDE SEQUENCE</scope>
    <source>
        <strain evidence="8">NIES 2893</strain>
    </source>
</reference>
<protein>
    <recommendedName>
        <fullName evidence="10">Charged multivesicular body protein 6</fullName>
    </recommendedName>
</protein>